<reference evidence="2" key="1">
    <citation type="journal article" date="2020" name="Stud. Mycol.">
        <title>101 Dothideomycetes genomes: a test case for predicting lifestyles and emergence of pathogens.</title>
        <authorList>
            <person name="Haridas S."/>
            <person name="Albert R."/>
            <person name="Binder M."/>
            <person name="Bloem J."/>
            <person name="Labutti K."/>
            <person name="Salamov A."/>
            <person name="Andreopoulos B."/>
            <person name="Baker S."/>
            <person name="Barry K."/>
            <person name="Bills G."/>
            <person name="Bluhm B."/>
            <person name="Cannon C."/>
            <person name="Castanera R."/>
            <person name="Culley D."/>
            <person name="Daum C."/>
            <person name="Ezra D."/>
            <person name="Gonzalez J."/>
            <person name="Henrissat B."/>
            <person name="Kuo A."/>
            <person name="Liang C."/>
            <person name="Lipzen A."/>
            <person name="Lutzoni F."/>
            <person name="Magnuson J."/>
            <person name="Mondo S."/>
            <person name="Nolan M."/>
            <person name="Ohm R."/>
            <person name="Pangilinan J."/>
            <person name="Park H.-J."/>
            <person name="Ramirez L."/>
            <person name="Alfaro M."/>
            <person name="Sun H."/>
            <person name="Tritt A."/>
            <person name="Yoshinaga Y."/>
            <person name="Zwiers L.-H."/>
            <person name="Turgeon B."/>
            <person name="Goodwin S."/>
            <person name="Spatafora J."/>
            <person name="Crous P."/>
            <person name="Grigoriev I."/>
        </authorList>
    </citation>
    <scope>NUCLEOTIDE SEQUENCE</scope>
    <source>
        <strain evidence="2">CBS 125425</strain>
    </source>
</reference>
<dbReference type="InterPro" id="IPR038883">
    <property type="entry name" value="AN11006-like"/>
</dbReference>
<dbReference type="AlphaFoldDB" id="A0A9P4RD34"/>
<dbReference type="EMBL" id="ML996098">
    <property type="protein sequence ID" value="KAF2741139.1"/>
    <property type="molecule type" value="Genomic_DNA"/>
</dbReference>
<organism evidence="2 3">
    <name type="scientific">Polyplosphaeria fusca</name>
    <dbReference type="NCBI Taxonomy" id="682080"/>
    <lineage>
        <taxon>Eukaryota</taxon>
        <taxon>Fungi</taxon>
        <taxon>Dikarya</taxon>
        <taxon>Ascomycota</taxon>
        <taxon>Pezizomycotina</taxon>
        <taxon>Dothideomycetes</taxon>
        <taxon>Pleosporomycetidae</taxon>
        <taxon>Pleosporales</taxon>
        <taxon>Tetraplosphaeriaceae</taxon>
        <taxon>Polyplosphaeria</taxon>
    </lineage>
</organism>
<evidence type="ECO:0000313" key="3">
    <source>
        <dbReference type="Proteomes" id="UP000799444"/>
    </source>
</evidence>
<evidence type="ECO:0000313" key="2">
    <source>
        <dbReference type="EMBL" id="KAF2741139.1"/>
    </source>
</evidence>
<name>A0A9P4RD34_9PLEO</name>
<protein>
    <submittedName>
        <fullName evidence="2">Uncharacterized protein</fullName>
    </submittedName>
</protein>
<dbReference type="Proteomes" id="UP000799444">
    <property type="component" value="Unassembled WGS sequence"/>
</dbReference>
<dbReference type="PANTHER" id="PTHR42085">
    <property type="entry name" value="F-BOX DOMAIN-CONTAINING PROTEIN"/>
    <property type="match status" value="1"/>
</dbReference>
<accession>A0A9P4RD34</accession>
<keyword evidence="3" id="KW-1185">Reference proteome</keyword>
<feature type="compositionally biased region" description="Polar residues" evidence="1">
    <location>
        <begin position="19"/>
        <end position="36"/>
    </location>
</feature>
<feature type="region of interest" description="Disordered" evidence="1">
    <location>
        <begin position="1"/>
        <end position="36"/>
    </location>
</feature>
<dbReference type="PANTHER" id="PTHR42085:SF1">
    <property type="entry name" value="F-BOX DOMAIN-CONTAINING PROTEIN"/>
    <property type="match status" value="1"/>
</dbReference>
<comment type="caution">
    <text evidence="2">The sequence shown here is derived from an EMBL/GenBank/DDBJ whole genome shotgun (WGS) entry which is preliminary data.</text>
</comment>
<gene>
    <name evidence="2" type="ORF">EJ04DRAFT_507549</name>
</gene>
<dbReference type="OrthoDB" id="62952at2759"/>
<proteinExistence type="predicted"/>
<feature type="compositionally biased region" description="Basic residues" evidence="1">
    <location>
        <begin position="1"/>
        <end position="10"/>
    </location>
</feature>
<sequence>MAPSSLKRKLSNPGHGLPSKQQEMTASVSPSTATSKDAGTCTFLQKFPAELRIAVYDHLVVAKEPLKGRVARKDTRYGLHLSIFRVNRQIYQEASDLFYTQNTFFVTSFRADEQKPTKSEGKAKAVPAGHLEPPLDLKHWARVRYLTVDLVYYPSNNEDANGDFPQQRPVGNDWKGAADPDALAYINNVVAVVSAASSSLRTFGLAAIIDESFCARKSLMSFFVCDRSRDFAHALAALAPAVTSMPIRFEFPDCYFHIDVDPALFVSKSILLLACQVMFCQSQVRVDRLLVQFENGEVGEESTGAVVRTDLTPYVGSTWSRKRF</sequence>
<evidence type="ECO:0000256" key="1">
    <source>
        <dbReference type="SAM" id="MobiDB-lite"/>
    </source>
</evidence>